<keyword evidence="4 6" id="KW-0464">Manganese</keyword>
<dbReference type="SUPFAM" id="SSF51338">
    <property type="entry name" value="Composite domain of metallo-dependent hydrolases"/>
    <property type="match status" value="1"/>
</dbReference>
<dbReference type="InterPro" id="IPR026912">
    <property type="entry name" value="Adenine_deam_C"/>
</dbReference>
<evidence type="ECO:0000313" key="10">
    <source>
        <dbReference type="Proteomes" id="UP000473323"/>
    </source>
</evidence>
<dbReference type="Pfam" id="PF13382">
    <property type="entry name" value="Adenine_deam_C"/>
    <property type="match status" value="1"/>
</dbReference>
<comment type="catalytic activity">
    <reaction evidence="5 6">
        <text>adenine + H2O + H(+) = hypoxanthine + NH4(+)</text>
        <dbReference type="Rhea" id="RHEA:23688"/>
        <dbReference type="ChEBI" id="CHEBI:15377"/>
        <dbReference type="ChEBI" id="CHEBI:15378"/>
        <dbReference type="ChEBI" id="CHEBI:16708"/>
        <dbReference type="ChEBI" id="CHEBI:17368"/>
        <dbReference type="ChEBI" id="CHEBI:28938"/>
        <dbReference type="EC" id="3.5.4.2"/>
    </reaction>
</comment>
<reference evidence="9 10" key="1">
    <citation type="journal article" date="2019" name="Nat. Med.">
        <title>A library of human gut bacterial isolates paired with longitudinal multiomics data enables mechanistic microbiome research.</title>
        <authorList>
            <person name="Poyet M."/>
            <person name="Groussin M."/>
            <person name="Gibbons S.M."/>
            <person name="Avila-Pacheco J."/>
            <person name="Jiang X."/>
            <person name="Kearney S.M."/>
            <person name="Perrotta A.R."/>
            <person name="Berdy B."/>
            <person name="Zhao S."/>
            <person name="Lieberman T.D."/>
            <person name="Swanson P.K."/>
            <person name="Smith M."/>
            <person name="Roesemann S."/>
            <person name="Alexander J.E."/>
            <person name="Rich S.A."/>
            <person name="Livny J."/>
            <person name="Vlamakis H."/>
            <person name="Clish C."/>
            <person name="Bullock K."/>
            <person name="Deik A."/>
            <person name="Scott J."/>
            <person name="Pierce K.A."/>
            <person name="Xavier R.J."/>
            <person name="Alm E.J."/>
        </authorList>
    </citation>
    <scope>NUCLEOTIDE SEQUENCE [LARGE SCALE GENOMIC DNA]</scope>
    <source>
        <strain evidence="9 10">BIOML-A4</strain>
    </source>
</reference>
<sequence length="578" mass="64463">MEQVHLLIKNAKVFNSYLKKFISANVAVKDGKFYYIDRKQDTDLQTDNVIDAKGSYMIPGLTDIHMHIESSMATPAFFGKCAGENGVTTVVSEPHEMANVKGIRGILEMISAAKNAPIDIFYGIPSSVPSTSEKLETTGGVIDCSAMKHLLEEKDVVCVGEIMNYRQIIRENDLEISRFLEYLKKDHPGYVIEGHCPSLLDLDLAKFLYLGINGDHTEHTLEEVKQRIENGMFFEIQDKMLKPEILEYICQNQLYEYCSFVTDDTMADVLYEQGPLNAVVQKAIDMGFPMEQAIYCATYTPCQRMHFYDRGAIAPGKLADFMLLKDPSVLKPEAVFKNGVPIYTKDEPQLPLSASTYEFPADFYRSVQLPEIFLKDFQVNAPFQEGYATVRVIEINPDRTHTTEKLVEMPVKAGKICWENSGCLLAMVVERHGKNGNIGYGFLTGSCLKKGTVATTYFHDHHNLFVAGSSPDDMLFAVNRIRELQGGFLTVKDGRILSELALPVCGLLSEKSIRENGLALKAVRKSLTDLGYVHNNPIMSVATLGLPVSPALKLTDKGLVDVKKGEIVPLIVNTKKNK</sequence>
<comment type="caution">
    <text evidence="9">The sequence shown here is derived from an EMBL/GenBank/DDBJ whole genome shotgun (WGS) entry which is preliminary data.</text>
</comment>
<evidence type="ECO:0000256" key="5">
    <source>
        <dbReference type="ARBA" id="ARBA00047720"/>
    </source>
</evidence>
<dbReference type="PANTHER" id="PTHR11113:SF2">
    <property type="entry name" value="ADENINE DEAMINASE"/>
    <property type="match status" value="1"/>
</dbReference>
<accession>A0A6L8T9T5</accession>
<organism evidence="9 10">
    <name type="scientific">Blautia massiliensis</name>
    <name type="common">ex Durand et al. 2017</name>
    <dbReference type="NCBI Taxonomy" id="1737424"/>
    <lineage>
        <taxon>Bacteria</taxon>
        <taxon>Bacillati</taxon>
        <taxon>Bacillota</taxon>
        <taxon>Clostridia</taxon>
        <taxon>Lachnospirales</taxon>
        <taxon>Lachnospiraceae</taxon>
        <taxon>Blautia</taxon>
    </lineage>
</organism>
<protein>
    <recommendedName>
        <fullName evidence="2 6">Adenine deaminase</fullName>
        <shortName evidence="6">Adenase</shortName>
        <shortName evidence="6">Adenine aminase</shortName>
        <ecNumber evidence="2 6">3.5.4.2</ecNumber>
    </recommendedName>
</protein>
<dbReference type="InterPro" id="IPR011059">
    <property type="entry name" value="Metal-dep_hydrolase_composite"/>
</dbReference>
<dbReference type="AlphaFoldDB" id="A0A6L8T9T5"/>
<keyword evidence="3 6" id="KW-0378">Hydrolase</keyword>
<dbReference type="PANTHER" id="PTHR11113">
    <property type="entry name" value="N-ACETYLGLUCOSAMINE-6-PHOSPHATE DEACETYLASE"/>
    <property type="match status" value="1"/>
</dbReference>
<dbReference type="InterPro" id="IPR006680">
    <property type="entry name" value="Amidohydro-rel"/>
</dbReference>
<dbReference type="Proteomes" id="UP000473323">
    <property type="component" value="Unassembled WGS sequence"/>
</dbReference>
<evidence type="ECO:0000256" key="4">
    <source>
        <dbReference type="ARBA" id="ARBA00023211"/>
    </source>
</evidence>
<dbReference type="InterPro" id="IPR032466">
    <property type="entry name" value="Metal_Hydrolase"/>
</dbReference>
<evidence type="ECO:0000259" key="7">
    <source>
        <dbReference type="Pfam" id="PF01979"/>
    </source>
</evidence>
<proteinExistence type="inferred from homology"/>
<evidence type="ECO:0000256" key="6">
    <source>
        <dbReference type="HAMAP-Rule" id="MF_01518"/>
    </source>
</evidence>
<dbReference type="GO" id="GO:0000034">
    <property type="term" value="F:adenine deaminase activity"/>
    <property type="evidence" value="ECO:0007669"/>
    <property type="project" value="UniProtKB-UniRule"/>
</dbReference>
<comment type="similarity">
    <text evidence="1 6">Belongs to the metallo-dependent hydrolases superfamily. Adenine deaminase family.</text>
</comment>
<evidence type="ECO:0000256" key="3">
    <source>
        <dbReference type="ARBA" id="ARBA00022801"/>
    </source>
</evidence>
<dbReference type="GO" id="GO:0006146">
    <property type="term" value="P:adenine catabolic process"/>
    <property type="evidence" value="ECO:0007669"/>
    <property type="project" value="InterPro"/>
</dbReference>
<evidence type="ECO:0000256" key="2">
    <source>
        <dbReference type="ARBA" id="ARBA00012782"/>
    </source>
</evidence>
<dbReference type="Gene3D" id="2.30.40.10">
    <property type="entry name" value="Urease, subunit C, domain 1"/>
    <property type="match status" value="1"/>
</dbReference>
<gene>
    <name evidence="6" type="primary">ade</name>
    <name evidence="9" type="ORF">GT694_02415</name>
</gene>
<dbReference type="EC" id="3.5.4.2" evidence="2 6"/>
<dbReference type="Gene3D" id="3.20.20.140">
    <property type="entry name" value="Metal-dependent hydrolases"/>
    <property type="match status" value="1"/>
</dbReference>
<dbReference type="Pfam" id="PF01979">
    <property type="entry name" value="Amidohydro_1"/>
    <property type="match status" value="1"/>
</dbReference>
<feature type="domain" description="Adenine deaminase C-terminal" evidence="8">
    <location>
        <begin position="401"/>
        <end position="565"/>
    </location>
</feature>
<name>A0A6L8T9T5_9FIRM</name>
<feature type="domain" description="Amidohydrolase-related" evidence="7">
    <location>
        <begin position="56"/>
        <end position="339"/>
    </location>
</feature>
<evidence type="ECO:0000259" key="8">
    <source>
        <dbReference type="Pfam" id="PF13382"/>
    </source>
</evidence>
<dbReference type="HAMAP" id="MF_01518">
    <property type="entry name" value="Adenine_deamin"/>
    <property type="match status" value="1"/>
</dbReference>
<dbReference type="RefSeq" id="WP_161208618.1">
    <property type="nucleotide sequence ID" value="NZ_WWVT01000002.1"/>
</dbReference>
<dbReference type="SUPFAM" id="SSF51556">
    <property type="entry name" value="Metallo-dependent hydrolases"/>
    <property type="match status" value="1"/>
</dbReference>
<dbReference type="EMBL" id="WWVT01000002">
    <property type="protein sequence ID" value="MZL60919.1"/>
    <property type="molecule type" value="Genomic_DNA"/>
</dbReference>
<dbReference type="InterPro" id="IPR006679">
    <property type="entry name" value="Adenine_deam"/>
</dbReference>
<evidence type="ECO:0000313" key="9">
    <source>
        <dbReference type="EMBL" id="MZL60919.1"/>
    </source>
</evidence>
<comment type="cofactor">
    <cofactor evidence="6">
        <name>Mn(2+)</name>
        <dbReference type="ChEBI" id="CHEBI:29035"/>
    </cofactor>
</comment>
<evidence type="ECO:0000256" key="1">
    <source>
        <dbReference type="ARBA" id="ARBA00006773"/>
    </source>
</evidence>